<organism evidence="13 14">
    <name type="scientific">Stereocaulon virgatum</name>
    <dbReference type="NCBI Taxonomy" id="373712"/>
    <lineage>
        <taxon>Eukaryota</taxon>
        <taxon>Fungi</taxon>
        <taxon>Dikarya</taxon>
        <taxon>Ascomycota</taxon>
        <taxon>Pezizomycotina</taxon>
        <taxon>Lecanoromycetes</taxon>
        <taxon>OSLEUM clade</taxon>
        <taxon>Lecanoromycetidae</taxon>
        <taxon>Lecanorales</taxon>
        <taxon>Lecanorineae</taxon>
        <taxon>Stereocaulaceae</taxon>
        <taxon>Stereocaulon</taxon>
    </lineage>
</organism>
<evidence type="ECO:0000256" key="3">
    <source>
        <dbReference type="ARBA" id="ARBA00022593"/>
    </source>
</evidence>
<dbReference type="InterPro" id="IPR047533">
    <property type="entry name" value="RecA-like_PEX6_r2"/>
</dbReference>
<name>A0ABR3ZWK4_9LECA</name>
<dbReference type="Pfam" id="PF23315">
    <property type="entry name" value="PEX6_4th"/>
    <property type="match status" value="1"/>
</dbReference>
<evidence type="ECO:0000256" key="1">
    <source>
        <dbReference type="ARBA" id="ARBA00004370"/>
    </source>
</evidence>
<feature type="compositionally biased region" description="Polar residues" evidence="11">
    <location>
        <begin position="1327"/>
        <end position="1345"/>
    </location>
</feature>
<dbReference type="PANTHER" id="PTHR23077:SF9">
    <property type="entry name" value="PEROXISOMAL ATPASE PEX6"/>
    <property type="match status" value="1"/>
</dbReference>
<evidence type="ECO:0000256" key="4">
    <source>
        <dbReference type="ARBA" id="ARBA00022741"/>
    </source>
</evidence>
<keyword evidence="4" id="KW-0547">Nucleotide-binding</keyword>
<feature type="compositionally biased region" description="Basic and acidic residues" evidence="11">
    <location>
        <begin position="324"/>
        <end position="334"/>
    </location>
</feature>
<feature type="region of interest" description="Disordered" evidence="11">
    <location>
        <begin position="321"/>
        <end position="356"/>
    </location>
</feature>
<dbReference type="Pfam" id="PF00004">
    <property type="entry name" value="AAA"/>
    <property type="match status" value="2"/>
</dbReference>
<evidence type="ECO:0000256" key="6">
    <source>
        <dbReference type="ARBA" id="ARBA00022840"/>
    </source>
</evidence>
<evidence type="ECO:0000256" key="11">
    <source>
        <dbReference type="SAM" id="MobiDB-lite"/>
    </source>
</evidence>
<dbReference type="InterPro" id="IPR003959">
    <property type="entry name" value="ATPase_AAA_core"/>
</dbReference>
<dbReference type="CDD" id="cd19527">
    <property type="entry name" value="RecA-like_PEX6_r2"/>
    <property type="match status" value="1"/>
</dbReference>
<dbReference type="PANTHER" id="PTHR23077">
    <property type="entry name" value="AAA-FAMILY ATPASE"/>
    <property type="match status" value="1"/>
</dbReference>
<dbReference type="Proteomes" id="UP001590950">
    <property type="component" value="Unassembled WGS sequence"/>
</dbReference>
<dbReference type="InterPro" id="IPR003593">
    <property type="entry name" value="AAA+_ATPase"/>
</dbReference>
<dbReference type="Gene3D" id="3.40.50.300">
    <property type="entry name" value="P-loop containing nucleotide triphosphate hydrolases"/>
    <property type="match status" value="2"/>
</dbReference>
<evidence type="ECO:0000313" key="13">
    <source>
        <dbReference type="EMBL" id="KAL2037128.1"/>
    </source>
</evidence>
<dbReference type="EMBL" id="JBEFKJ010000044">
    <property type="protein sequence ID" value="KAL2037128.1"/>
    <property type="molecule type" value="Genomic_DNA"/>
</dbReference>
<dbReference type="SUPFAM" id="SSF52540">
    <property type="entry name" value="P-loop containing nucleoside triphosphate hydrolases"/>
    <property type="match status" value="2"/>
</dbReference>
<evidence type="ECO:0000256" key="10">
    <source>
        <dbReference type="ARBA" id="ARBA00048778"/>
    </source>
</evidence>
<feature type="compositionally biased region" description="Basic residues" evidence="11">
    <location>
        <begin position="10"/>
        <end position="19"/>
    </location>
</feature>
<keyword evidence="7" id="KW-0472">Membrane</keyword>
<keyword evidence="6" id="KW-0067">ATP-binding</keyword>
<gene>
    <name evidence="13" type="ORF">N7G274_010124</name>
</gene>
<evidence type="ECO:0000256" key="8">
    <source>
        <dbReference type="ARBA" id="ARBA00034811"/>
    </source>
</evidence>
<proteinExistence type="inferred from homology"/>
<dbReference type="PROSITE" id="PS00674">
    <property type="entry name" value="AAA"/>
    <property type="match status" value="1"/>
</dbReference>
<dbReference type="Gene3D" id="1.10.8.60">
    <property type="match status" value="2"/>
</dbReference>
<keyword evidence="3" id="KW-0962">Peroxisome biogenesis</keyword>
<dbReference type="InterPro" id="IPR003960">
    <property type="entry name" value="ATPase_AAA_CS"/>
</dbReference>
<dbReference type="SMART" id="SM00382">
    <property type="entry name" value="AAA"/>
    <property type="match status" value="1"/>
</dbReference>
<feature type="region of interest" description="Disordered" evidence="11">
    <location>
        <begin position="1"/>
        <end position="30"/>
    </location>
</feature>
<evidence type="ECO:0000256" key="2">
    <source>
        <dbReference type="ARBA" id="ARBA00006914"/>
    </source>
</evidence>
<dbReference type="InterPro" id="IPR050168">
    <property type="entry name" value="AAA_ATPase_domain"/>
</dbReference>
<comment type="caution">
    <text evidence="13">The sequence shown here is derived from an EMBL/GenBank/DDBJ whole genome shotgun (WGS) entry which is preliminary data.</text>
</comment>
<dbReference type="InterPro" id="IPR027417">
    <property type="entry name" value="P-loop_NTPase"/>
</dbReference>
<feature type="domain" description="AAA+ ATPase" evidence="12">
    <location>
        <begin position="1063"/>
        <end position="1205"/>
    </location>
</feature>
<reference evidence="13 14" key="1">
    <citation type="submission" date="2024-09" db="EMBL/GenBank/DDBJ databases">
        <title>Rethinking Asexuality: The Enigmatic Case of Functional Sexual Genes in Lepraria (Stereocaulaceae).</title>
        <authorList>
            <person name="Doellman M."/>
            <person name="Sun Y."/>
            <person name="Barcenas-Pena A."/>
            <person name="Lumbsch H.T."/>
            <person name="Grewe F."/>
        </authorList>
    </citation>
    <scope>NUCLEOTIDE SEQUENCE [LARGE SCALE GENOMIC DNA]</scope>
    <source>
        <strain evidence="13 14">Mercado 3170</strain>
    </source>
</reference>
<evidence type="ECO:0000256" key="9">
    <source>
        <dbReference type="ARBA" id="ARBA00034920"/>
    </source>
</evidence>
<evidence type="ECO:0000256" key="7">
    <source>
        <dbReference type="ARBA" id="ARBA00023136"/>
    </source>
</evidence>
<keyword evidence="5" id="KW-0378">Hydrolase</keyword>
<evidence type="ECO:0000256" key="5">
    <source>
        <dbReference type="ARBA" id="ARBA00022801"/>
    </source>
</evidence>
<feature type="compositionally biased region" description="Acidic residues" evidence="11">
    <location>
        <begin position="1398"/>
        <end position="1413"/>
    </location>
</feature>
<accession>A0ABR3ZWK4</accession>
<dbReference type="Pfam" id="PF23120">
    <property type="entry name" value="PEX6_N"/>
    <property type="match status" value="1"/>
</dbReference>
<comment type="catalytic activity">
    <reaction evidence="10">
        <text>ATP + H2O = ADP + phosphate + H(+)</text>
        <dbReference type="Rhea" id="RHEA:13065"/>
        <dbReference type="ChEBI" id="CHEBI:15377"/>
        <dbReference type="ChEBI" id="CHEBI:15378"/>
        <dbReference type="ChEBI" id="CHEBI:30616"/>
        <dbReference type="ChEBI" id="CHEBI:43474"/>
        <dbReference type="ChEBI" id="CHEBI:456216"/>
    </reaction>
    <physiologicalReaction direction="left-to-right" evidence="10">
        <dbReference type="Rhea" id="RHEA:13066"/>
    </physiologicalReaction>
</comment>
<feature type="compositionally biased region" description="Basic and acidic residues" evidence="11">
    <location>
        <begin position="1443"/>
        <end position="1453"/>
    </location>
</feature>
<comment type="subcellular location">
    <subcellularLocation>
        <location evidence="1">Membrane</location>
    </subcellularLocation>
</comment>
<evidence type="ECO:0000259" key="12">
    <source>
        <dbReference type="SMART" id="SM00382"/>
    </source>
</evidence>
<comment type="similarity">
    <text evidence="2">Belongs to the AAA ATPase family.</text>
</comment>
<dbReference type="InterPro" id="IPR056995">
    <property type="entry name" value="PEX6_4th_dom"/>
</dbReference>
<keyword evidence="14" id="KW-1185">Reference proteome</keyword>
<protein>
    <recommendedName>
        <fullName evidence="8">Peroxisomal ATPase PEX6</fullName>
    </recommendedName>
    <alternativeName>
        <fullName evidence="9">Peroxin-6</fullName>
    </alternativeName>
</protein>
<sequence>MEYETPAIDHRKRRRRRRADRSPISGWLSPSEQFKGNIGRISQTLCAELFPHNLRQESSVDRELDLRYVAITPWSPLTLKIVEDASWTVLPVQVEKQNEEETIGTGSSTLRFPASSLALQTFAEVLQNSMIAKGNTKGRPGVEIRMLEVEPLRLDTIYVTVDGDALDKHEEVQRKFGGGFAASRINCFHGKGKGKARASFNDVNGDGNRPTTQQQEEKLTAAIREALGPSMVVRQNDLLPLPLPAHPITHVPLPPARITLCEPVSQGLLSNTTKIIVNRVSHTDPANRALPSVAAEKALRSMIMENGYDTASDQFFSAVEDGEKELQSEPHALEETSDSADSAEDSGSSSEDSLDDMISMNAPQLPMHSSGVFSSRTAATPRAGRPMTNGINTPGSVFSTFTATTARQGSTSKSRLFRANGLLGKIPDDLLHPKPTADEDEEARIFVDIKTLLKLGCFSGDWVKLEAASAPDSSRSGLWSIATFDRSEGPSDFRPAKIYGLADLSPHSAARYIKGSVHDRRSSIVTAPGPDTTGLVAWLSPILLANLGQSGFVKLSPLLAKPHEETSVRPILKKAKMESTSSPPVARELTISRVSTPLSTERALQTGIFTALKQYFESKRRIVRQGDMIALQVDTNISRLLAQSTNVSDVDQEVEELFALPSDLNVSTISNLDIAWFRVGHVIHADSDGQRQTLQANIWGGAACIEPMTTRMRQAGSESTKVPPTLNSYWRHYLGVLPPIKALPSQSPVAQLIASLPKPYIAPLRRRLRELMAAATSPRAVHLSMGPMVILLHSTQRNIGKATLASHAASDLGLHTFEIDAYDMLAEGGSAGDVKTEGLFKARVERALSCGATCTTILLRHIEAVTADRMVTALKDVIPDIKVLIATTTEIENIPDGVRSLFTHEMEVSAPDEGEREGIVRGIIENRGMRLAQDVDLAAIAVKTAALVAGNLVDIVERALVARQNRLDHLIHRKSSDAGDVEQLLIRDILVSGGESARCVTKADFDIAVEAARKNFADAIGAPKIPNVSWDDVGGLENIKDAVIETIQLPLERPELFAKGMKKRSGILFYGPPGTGKTLLAKAIATAFSLNFFSVKGPELLNMYIGESEANVRRVFQRARDARPCVVFFDELDSVAPKRGNQGDSGGVMDRIVSQLLAELDGMSDGEEGGGGVFVIGATNRPDLLDSALLRPGRFDKMLYLGVSDTHDKQLTIMEALTRKFTMHPETSLRRVAESLPFTYTGADLYALCSDAMLKAITRQASAVDAKIKTLPNGPVTTAYFFDHIATGSDIAVMVTEGDFFAAQRELVGSVSAKELDHYQRVRQTFEGPTTSKTQPQPTIATKSPQHPHPEPDGHIHPLVPTIRPKLKTRTSTAKPPPSTETPKGQGKGKGKATKWDSDDDDDDEDDDDDDDAYVTSNDFTGTPERERRSSSGVDVNGGFRDVGWDDDREIYG</sequence>
<evidence type="ECO:0000313" key="14">
    <source>
        <dbReference type="Proteomes" id="UP001590950"/>
    </source>
</evidence>
<feature type="region of interest" description="Disordered" evidence="11">
    <location>
        <begin position="1322"/>
        <end position="1453"/>
    </location>
</feature>
<feature type="compositionally biased region" description="Acidic residues" evidence="11">
    <location>
        <begin position="335"/>
        <end position="344"/>
    </location>
</feature>